<keyword evidence="11" id="KW-1185">Reference proteome</keyword>
<reference evidence="10 11" key="1">
    <citation type="journal article" date="2014" name="Genome Announc.">
        <title>Genome Sequence of Gammaproteobacterial Pseudohaliea rubra Type Strain DSM 19751, Isolated from Coastal Seawater of the Mediterranean Sea.</title>
        <authorList>
            <person name="Spring S."/>
            <person name="Fiebig A."/>
            <person name="Riedel T."/>
            <person name="Goker M."/>
            <person name="Klenk H.P."/>
        </authorList>
    </citation>
    <scope>NUCLEOTIDE SEQUENCE [LARGE SCALE GENOMIC DNA]</scope>
    <source>
        <strain evidence="10 11">DSM 19751</strain>
    </source>
</reference>
<dbReference type="PANTHER" id="PTHR30572:SF4">
    <property type="entry name" value="ABC TRANSPORTER PERMEASE YTRF"/>
    <property type="match status" value="1"/>
</dbReference>
<evidence type="ECO:0000259" key="9">
    <source>
        <dbReference type="Pfam" id="PF12704"/>
    </source>
</evidence>
<dbReference type="InterPro" id="IPR003838">
    <property type="entry name" value="ABC3_permease_C"/>
</dbReference>
<keyword evidence="2" id="KW-1003">Cell membrane</keyword>
<feature type="transmembrane region" description="Helical" evidence="7">
    <location>
        <begin position="319"/>
        <end position="341"/>
    </location>
</feature>
<dbReference type="PATRIC" id="fig|1265313.6.peg.796"/>
<comment type="caution">
    <text evidence="10">The sequence shown here is derived from an EMBL/GenBank/DDBJ whole genome shotgun (WGS) entry which is preliminary data.</text>
</comment>
<feature type="transmembrane region" description="Helical" evidence="7">
    <location>
        <begin position="21"/>
        <end position="42"/>
    </location>
</feature>
<dbReference type="HOGENOM" id="CLU_000604_8_0_6"/>
<gene>
    <name evidence="10" type="ORF">HRUBRA_00801</name>
</gene>
<dbReference type="AlphaFoldDB" id="A0A095VT79"/>
<dbReference type="InterPro" id="IPR025857">
    <property type="entry name" value="MacB_PCD"/>
</dbReference>
<evidence type="ECO:0000259" key="8">
    <source>
        <dbReference type="Pfam" id="PF02687"/>
    </source>
</evidence>
<dbReference type="PANTHER" id="PTHR30572">
    <property type="entry name" value="MEMBRANE COMPONENT OF TRANSPORTER-RELATED"/>
    <property type="match status" value="1"/>
</dbReference>
<sequence length="399" mass="41713">MKTADFLSLTGSSLLAHRLRSLLTALGIAVGIGAVVLLTSIGEGLQQFVLAQFTQFGTTIVAVNPGKATTAGTSAGVFGTERPLTIEDAIALEQLPYARAVVPFVQGNAAVEYAGLSRRTTIYGAGPAMPEAFRMAVAIGGFLPEDDPTAPRALAVLGSKLRGELFRDENSLGRRITIAGSRFRVVGVMAAKGTVLGFDLDDTVYIPAARAMSLFNVNGLIEIDVMYDEDTKVETVVEGIRRVLTARHGRDDVTITTQQQMLDVLGGVLDVLTFAVAAIGSVSLLVGAIGIVTIMTIAVNERRNEIGLLRALGARQSQVLSLFLGEAIVLAAAGGLAGLLLGTGLGQLLQFAIPALPVQPSLFYVVLAESIAITIGLLAGVLPARRAARLDPVEALRAE</sequence>
<dbReference type="eggNOG" id="COG0577">
    <property type="taxonomic scope" value="Bacteria"/>
</dbReference>
<evidence type="ECO:0000313" key="10">
    <source>
        <dbReference type="EMBL" id="KGE04642.1"/>
    </source>
</evidence>
<accession>A0A095VT79</accession>
<comment type="similarity">
    <text evidence="6">Belongs to the ABC-4 integral membrane protein family.</text>
</comment>
<protein>
    <submittedName>
        <fullName evidence="10">Putative ABC transporter protein</fullName>
    </submittedName>
</protein>
<feature type="transmembrane region" description="Helical" evidence="7">
    <location>
        <begin position="271"/>
        <end position="298"/>
    </location>
</feature>
<dbReference type="InterPro" id="IPR050250">
    <property type="entry name" value="Macrolide_Exporter_MacB"/>
</dbReference>
<keyword evidence="4 7" id="KW-1133">Transmembrane helix</keyword>
<dbReference type="EMBL" id="AUVB01000023">
    <property type="protein sequence ID" value="KGE04642.1"/>
    <property type="molecule type" value="Genomic_DNA"/>
</dbReference>
<feature type="domain" description="MacB-like periplasmic core" evidence="9">
    <location>
        <begin position="21"/>
        <end position="242"/>
    </location>
</feature>
<evidence type="ECO:0000313" key="11">
    <source>
        <dbReference type="Proteomes" id="UP000029640"/>
    </source>
</evidence>
<name>A0A095VT79_9GAMM</name>
<evidence type="ECO:0000256" key="3">
    <source>
        <dbReference type="ARBA" id="ARBA00022692"/>
    </source>
</evidence>
<dbReference type="Pfam" id="PF02687">
    <property type="entry name" value="FtsX"/>
    <property type="match status" value="1"/>
</dbReference>
<feature type="transmembrane region" description="Helical" evidence="7">
    <location>
        <begin position="361"/>
        <end position="382"/>
    </location>
</feature>
<dbReference type="STRING" id="1265313.HRUBRA_00801"/>
<proteinExistence type="inferred from homology"/>
<keyword evidence="5 7" id="KW-0472">Membrane</keyword>
<evidence type="ECO:0000256" key="5">
    <source>
        <dbReference type="ARBA" id="ARBA00023136"/>
    </source>
</evidence>
<evidence type="ECO:0000256" key="1">
    <source>
        <dbReference type="ARBA" id="ARBA00004651"/>
    </source>
</evidence>
<dbReference type="Proteomes" id="UP000029640">
    <property type="component" value="Unassembled WGS sequence"/>
</dbReference>
<dbReference type="RefSeq" id="WP_035516376.1">
    <property type="nucleotide sequence ID" value="NZ_KN234764.1"/>
</dbReference>
<feature type="domain" description="ABC3 transporter permease C-terminal" evidence="8">
    <location>
        <begin position="279"/>
        <end position="392"/>
    </location>
</feature>
<keyword evidence="3 7" id="KW-0812">Transmembrane</keyword>
<dbReference type="OrthoDB" id="9801477at2"/>
<dbReference type="GO" id="GO:0005886">
    <property type="term" value="C:plasma membrane"/>
    <property type="evidence" value="ECO:0007669"/>
    <property type="project" value="UniProtKB-SubCell"/>
</dbReference>
<dbReference type="GO" id="GO:0022857">
    <property type="term" value="F:transmembrane transporter activity"/>
    <property type="evidence" value="ECO:0007669"/>
    <property type="project" value="TreeGrafter"/>
</dbReference>
<comment type="subcellular location">
    <subcellularLocation>
        <location evidence="1">Cell membrane</location>
        <topology evidence="1">Multi-pass membrane protein</topology>
    </subcellularLocation>
</comment>
<evidence type="ECO:0000256" key="7">
    <source>
        <dbReference type="SAM" id="Phobius"/>
    </source>
</evidence>
<evidence type="ECO:0000256" key="4">
    <source>
        <dbReference type="ARBA" id="ARBA00022989"/>
    </source>
</evidence>
<organism evidence="10 11">
    <name type="scientific">Pseudohaliea rubra DSM 19751</name>
    <dbReference type="NCBI Taxonomy" id="1265313"/>
    <lineage>
        <taxon>Bacteria</taxon>
        <taxon>Pseudomonadati</taxon>
        <taxon>Pseudomonadota</taxon>
        <taxon>Gammaproteobacteria</taxon>
        <taxon>Cellvibrionales</taxon>
        <taxon>Halieaceae</taxon>
        <taxon>Pseudohaliea</taxon>
    </lineage>
</organism>
<dbReference type="Pfam" id="PF12704">
    <property type="entry name" value="MacB_PCD"/>
    <property type="match status" value="1"/>
</dbReference>
<evidence type="ECO:0000256" key="6">
    <source>
        <dbReference type="ARBA" id="ARBA00038076"/>
    </source>
</evidence>
<evidence type="ECO:0000256" key="2">
    <source>
        <dbReference type="ARBA" id="ARBA00022475"/>
    </source>
</evidence>